<comment type="caution">
    <text evidence="2">The sequence shown here is derived from an EMBL/GenBank/DDBJ whole genome shotgun (WGS) entry which is preliminary data.</text>
</comment>
<dbReference type="PANTHER" id="PTHR35340:SF9">
    <property type="entry name" value="ASST-DOMAIN-CONTAINING PROTEIN"/>
    <property type="match status" value="1"/>
</dbReference>
<dbReference type="SUPFAM" id="SSF50998">
    <property type="entry name" value="Quinoprotein alcohol dehydrogenase-like"/>
    <property type="match status" value="1"/>
</dbReference>
<dbReference type="InterPro" id="IPR039535">
    <property type="entry name" value="ASST-like"/>
</dbReference>
<reference evidence="2 3" key="1">
    <citation type="submission" date="2024-07" db="EMBL/GenBank/DDBJ databases">
        <title>Section-level genome sequencing and comparative genomics of Aspergillus sections Usti and Cavernicolus.</title>
        <authorList>
            <consortium name="Lawrence Berkeley National Laboratory"/>
            <person name="Nybo J.L."/>
            <person name="Vesth T.C."/>
            <person name="Theobald S."/>
            <person name="Frisvad J.C."/>
            <person name="Larsen T.O."/>
            <person name="Kjaerboelling I."/>
            <person name="Rothschild-Mancinelli K."/>
            <person name="Lyhne E.K."/>
            <person name="Kogle M.E."/>
            <person name="Barry K."/>
            <person name="Clum A."/>
            <person name="Na H."/>
            <person name="Ledsgaard L."/>
            <person name="Lin J."/>
            <person name="Lipzen A."/>
            <person name="Kuo A."/>
            <person name="Riley R."/>
            <person name="Mondo S."/>
            <person name="Labutti K."/>
            <person name="Haridas S."/>
            <person name="Pangalinan J."/>
            <person name="Salamov A.A."/>
            <person name="Simmons B.A."/>
            <person name="Magnuson J.K."/>
            <person name="Chen J."/>
            <person name="Drula E."/>
            <person name="Henrissat B."/>
            <person name="Wiebenga A."/>
            <person name="Lubbers R.J."/>
            <person name="Gomes A.C."/>
            <person name="Macurrencykelacurrency M.R."/>
            <person name="Stajich J."/>
            <person name="Grigoriev I.V."/>
            <person name="Mortensen U.H."/>
            <person name="De Vries R.P."/>
            <person name="Baker S.E."/>
            <person name="Andersen M.R."/>
        </authorList>
    </citation>
    <scope>NUCLEOTIDE SEQUENCE [LARGE SCALE GENOMIC DNA]</scope>
    <source>
        <strain evidence="2 3">CBS 449.75</strain>
    </source>
</reference>
<evidence type="ECO:0000313" key="3">
    <source>
        <dbReference type="Proteomes" id="UP001610432"/>
    </source>
</evidence>
<sequence>MLLKGLLSIVALPTALADWQYLSRPDLSPPKLNITVPAKSSVEAGYIFIAPYSGFEEGSVGPEQPGAYIFRDNGDLIWSGIGYLAGYVANFGPTVVDGKPVLRAAQGLLDGSHGRMFGDHSILNDHYETVKVVRAASHHLVSVHEFEVVDGRSVLIEVPVPVPLDLSPFGGDEDQKWILSSGFQEIDIQTGELLFEWYSLDHITPNYSALPLETDGPFDGRNSHNAWDYFHLNSAAKDEDGNYLISARNYAAIFKVDGTSGEVIWQLGGRHGTDFEVPQNVEFAYQHDVRIRYRSDDGSIERISFFDNADHSRPGHSLNSSSRARYVELDHSAGTVREIQTYWPPDELIANSQGSARFLPGGNLFVDWGQAGAVTEFSAEGEVLFHAYLDSYPSNHVQSYRGFRAPWAGYSSEEPAVLALGNTTGQLSVYVSWNGDTETKFWNFYLVVEGAERKYLGRKERVSFETLFQTELDLAIEASQVIIAAEARDAEGSILGQSRGVSLSDRSLYRSRLDPADWEDSSSPHVQRLEL</sequence>
<evidence type="ECO:0000313" key="2">
    <source>
        <dbReference type="EMBL" id="KAL2865973.1"/>
    </source>
</evidence>
<feature type="chain" id="PRO_5045399244" evidence="1">
    <location>
        <begin position="18"/>
        <end position="531"/>
    </location>
</feature>
<evidence type="ECO:0000256" key="1">
    <source>
        <dbReference type="SAM" id="SignalP"/>
    </source>
</evidence>
<accession>A0ABR4LN56</accession>
<protein>
    <submittedName>
        <fullName evidence="2">ASST-domain-containing protein</fullName>
    </submittedName>
</protein>
<dbReference type="Proteomes" id="UP001610432">
    <property type="component" value="Unassembled WGS sequence"/>
</dbReference>
<dbReference type="PANTHER" id="PTHR35340">
    <property type="entry name" value="PQQ ENZYME REPEAT PROTEIN-RELATED"/>
    <property type="match status" value="1"/>
</dbReference>
<proteinExistence type="predicted"/>
<dbReference type="InterPro" id="IPR053143">
    <property type="entry name" value="Arylsulfate_ST"/>
</dbReference>
<dbReference type="Pfam" id="PF14269">
    <property type="entry name" value="Arylsulfotran_2"/>
    <property type="match status" value="1"/>
</dbReference>
<gene>
    <name evidence="2" type="ORF">BJX67DRAFT_149690</name>
</gene>
<keyword evidence="3" id="KW-1185">Reference proteome</keyword>
<dbReference type="GeneID" id="98139850"/>
<keyword evidence="1" id="KW-0732">Signal</keyword>
<name>A0ABR4LN56_9EURO</name>
<organism evidence="2 3">
    <name type="scientific">Aspergillus lucknowensis</name>
    <dbReference type="NCBI Taxonomy" id="176173"/>
    <lineage>
        <taxon>Eukaryota</taxon>
        <taxon>Fungi</taxon>
        <taxon>Dikarya</taxon>
        <taxon>Ascomycota</taxon>
        <taxon>Pezizomycotina</taxon>
        <taxon>Eurotiomycetes</taxon>
        <taxon>Eurotiomycetidae</taxon>
        <taxon>Eurotiales</taxon>
        <taxon>Aspergillaceae</taxon>
        <taxon>Aspergillus</taxon>
        <taxon>Aspergillus subgen. Nidulantes</taxon>
    </lineage>
</organism>
<dbReference type="EMBL" id="JBFXLQ010000028">
    <property type="protein sequence ID" value="KAL2865973.1"/>
    <property type="molecule type" value="Genomic_DNA"/>
</dbReference>
<dbReference type="InterPro" id="IPR011047">
    <property type="entry name" value="Quinoprotein_ADH-like_sf"/>
</dbReference>
<dbReference type="RefSeq" id="XP_070884952.1">
    <property type="nucleotide sequence ID" value="XM_071024778.1"/>
</dbReference>
<feature type="signal peptide" evidence="1">
    <location>
        <begin position="1"/>
        <end position="17"/>
    </location>
</feature>